<dbReference type="InterPro" id="IPR032710">
    <property type="entry name" value="NTF2-like_dom_sf"/>
</dbReference>
<keyword evidence="2" id="KW-1185">Reference proteome</keyword>
<evidence type="ECO:0000313" key="1">
    <source>
        <dbReference type="EMBL" id="GAA2010632.1"/>
    </source>
</evidence>
<dbReference type="Gene3D" id="3.10.450.50">
    <property type="match status" value="1"/>
</dbReference>
<gene>
    <name evidence="1" type="primary">hpxZ</name>
    <name evidence="1" type="ORF">GCM10009839_00690</name>
</gene>
<dbReference type="Proteomes" id="UP001500751">
    <property type="component" value="Unassembled WGS sequence"/>
</dbReference>
<dbReference type="SUPFAM" id="SSF54427">
    <property type="entry name" value="NTF2-like"/>
    <property type="match status" value="1"/>
</dbReference>
<accession>A0ABN2TJ43</accession>
<dbReference type="RefSeq" id="WP_344663403.1">
    <property type="nucleotide sequence ID" value="NZ_BAAAQN010000001.1"/>
</dbReference>
<protein>
    <submittedName>
        <fullName evidence="1">Oxalurate catabolism protein HpxZ</fullName>
    </submittedName>
</protein>
<sequence length="127" mass="13958">MPELPVDDPAALAEVLESFARYEKALTTNDIAVLDELFHDSPNTVRLGAGEELFGYPAIAEFRRARPASGLARDEVRSQVTVYGDAFAVTSLVFTREGTVGFGRQTQSWVRFADGWRIVAAHVSQRG</sequence>
<proteinExistence type="predicted"/>
<dbReference type="Pfam" id="PF11533">
    <property type="entry name" value="AtzH-like"/>
    <property type="match status" value="1"/>
</dbReference>
<comment type="caution">
    <text evidence="1">The sequence shown here is derived from an EMBL/GenBank/DDBJ whole genome shotgun (WGS) entry which is preliminary data.</text>
</comment>
<evidence type="ECO:0000313" key="2">
    <source>
        <dbReference type="Proteomes" id="UP001500751"/>
    </source>
</evidence>
<dbReference type="EMBL" id="BAAAQN010000001">
    <property type="protein sequence ID" value="GAA2010632.1"/>
    <property type="molecule type" value="Genomic_DNA"/>
</dbReference>
<reference evidence="1 2" key="1">
    <citation type="journal article" date="2019" name="Int. J. Syst. Evol. Microbiol.">
        <title>The Global Catalogue of Microorganisms (GCM) 10K type strain sequencing project: providing services to taxonomists for standard genome sequencing and annotation.</title>
        <authorList>
            <consortium name="The Broad Institute Genomics Platform"/>
            <consortium name="The Broad Institute Genome Sequencing Center for Infectious Disease"/>
            <person name="Wu L."/>
            <person name="Ma J."/>
        </authorList>
    </citation>
    <scope>NUCLEOTIDE SEQUENCE [LARGE SCALE GENOMIC DNA]</scope>
    <source>
        <strain evidence="1 2">JCM 16014</strain>
    </source>
</reference>
<dbReference type="NCBIfam" id="NF033625">
    <property type="entry name" value="HpxZ"/>
    <property type="match status" value="1"/>
</dbReference>
<name>A0ABN2TJ43_9ACTN</name>
<dbReference type="InterPro" id="IPR024507">
    <property type="entry name" value="AtzH-like"/>
</dbReference>
<organism evidence="1 2">
    <name type="scientific">Catenulispora yoronensis</name>
    <dbReference type="NCBI Taxonomy" id="450799"/>
    <lineage>
        <taxon>Bacteria</taxon>
        <taxon>Bacillati</taxon>
        <taxon>Actinomycetota</taxon>
        <taxon>Actinomycetes</taxon>
        <taxon>Catenulisporales</taxon>
        <taxon>Catenulisporaceae</taxon>
        <taxon>Catenulispora</taxon>
    </lineage>
</organism>